<feature type="transmembrane region" description="Helical" evidence="10">
    <location>
        <begin position="291"/>
        <end position="309"/>
    </location>
</feature>
<evidence type="ECO:0000256" key="1">
    <source>
        <dbReference type="ARBA" id="ARBA00004141"/>
    </source>
</evidence>
<evidence type="ECO:0000259" key="11">
    <source>
        <dbReference type="PROSITE" id="PS51384"/>
    </source>
</evidence>
<feature type="transmembrane region" description="Helical" evidence="10">
    <location>
        <begin position="371"/>
        <end position="389"/>
    </location>
</feature>
<dbReference type="eggNOG" id="KOG0039">
    <property type="taxonomic scope" value="Eukaryota"/>
</dbReference>
<feature type="transmembrane region" description="Helical" evidence="10">
    <location>
        <begin position="598"/>
        <end position="618"/>
    </location>
</feature>
<dbReference type="Pfam" id="PF08030">
    <property type="entry name" value="NAD_binding_6"/>
    <property type="match status" value="1"/>
</dbReference>
<reference evidence="12 13" key="2">
    <citation type="journal article" date="2013" name="PLoS Genet.">
        <title>Comparative genome structure, secondary metabolite, and effector coding capacity across Cochliobolus pathogens.</title>
        <authorList>
            <person name="Condon B.J."/>
            <person name="Leng Y."/>
            <person name="Wu D."/>
            <person name="Bushley K.E."/>
            <person name="Ohm R.A."/>
            <person name="Otillar R."/>
            <person name="Martin J."/>
            <person name="Schackwitz W."/>
            <person name="Grimwood J."/>
            <person name="MohdZainudin N."/>
            <person name="Xue C."/>
            <person name="Wang R."/>
            <person name="Manning V.A."/>
            <person name="Dhillon B."/>
            <person name="Tu Z.J."/>
            <person name="Steffenson B.J."/>
            <person name="Salamov A."/>
            <person name="Sun H."/>
            <person name="Lowry S."/>
            <person name="LaButti K."/>
            <person name="Han J."/>
            <person name="Copeland A."/>
            <person name="Lindquist E."/>
            <person name="Barry K."/>
            <person name="Schmutz J."/>
            <person name="Baker S.E."/>
            <person name="Ciuffetti L.M."/>
            <person name="Grigoriev I.V."/>
            <person name="Zhong S."/>
            <person name="Turgeon B.G."/>
        </authorList>
    </citation>
    <scope>NUCLEOTIDE SEQUENCE [LARGE SCALE GENOMIC DNA]</scope>
    <source>
        <strain evidence="13">28A</strain>
    </source>
</reference>
<dbReference type="HOGENOM" id="CLU_010365_1_0_1"/>
<dbReference type="SFLD" id="SFLDG01168">
    <property type="entry name" value="Ferric_reductase_subgroup_(FRE"/>
    <property type="match status" value="1"/>
</dbReference>
<dbReference type="PROSITE" id="PS51384">
    <property type="entry name" value="FAD_FR"/>
    <property type="match status" value="1"/>
</dbReference>
<gene>
    <name evidence="12" type="ORF">SETTUDRAFT_94116</name>
</gene>
<dbReference type="STRING" id="671987.R0IF25"/>
<keyword evidence="13" id="KW-1185">Reference proteome</keyword>
<dbReference type="GeneID" id="19406085"/>
<dbReference type="OrthoDB" id="167398at2759"/>
<dbReference type="InterPro" id="IPR013130">
    <property type="entry name" value="Fe3_Rdtase_TM_dom"/>
</dbReference>
<evidence type="ECO:0000256" key="7">
    <source>
        <dbReference type="ARBA" id="ARBA00023065"/>
    </source>
</evidence>
<keyword evidence="9" id="KW-0325">Glycoprotein</keyword>
<feature type="transmembrane region" description="Helical" evidence="10">
    <location>
        <begin position="426"/>
        <end position="444"/>
    </location>
</feature>
<feature type="transmembrane region" description="Helical" evidence="10">
    <location>
        <begin position="330"/>
        <end position="351"/>
    </location>
</feature>
<dbReference type="AlphaFoldDB" id="R0IF25"/>
<keyword evidence="5 10" id="KW-1133">Transmembrane helix</keyword>
<keyword evidence="8 10" id="KW-0472">Membrane</keyword>
<dbReference type="RefSeq" id="XP_008029314.1">
    <property type="nucleotide sequence ID" value="XM_008031123.1"/>
</dbReference>
<dbReference type="SUPFAM" id="SSF52343">
    <property type="entry name" value="Ferredoxin reductase-like, C-terminal NADP-linked domain"/>
    <property type="match status" value="1"/>
</dbReference>
<dbReference type="PANTHER" id="PTHR32361:SF9">
    <property type="entry name" value="FERRIC REDUCTASE TRANSMEMBRANE COMPONENT 3-RELATED"/>
    <property type="match status" value="1"/>
</dbReference>
<evidence type="ECO:0000256" key="6">
    <source>
        <dbReference type="ARBA" id="ARBA00023002"/>
    </source>
</evidence>
<dbReference type="CDD" id="cd06186">
    <property type="entry name" value="NOX_Duox_like_FAD_NADP"/>
    <property type="match status" value="1"/>
</dbReference>
<organism evidence="12 13">
    <name type="scientific">Exserohilum turcicum (strain 28A)</name>
    <name type="common">Northern leaf blight fungus</name>
    <name type="synonym">Setosphaeria turcica</name>
    <dbReference type="NCBI Taxonomy" id="671987"/>
    <lineage>
        <taxon>Eukaryota</taxon>
        <taxon>Fungi</taxon>
        <taxon>Dikarya</taxon>
        <taxon>Ascomycota</taxon>
        <taxon>Pezizomycotina</taxon>
        <taxon>Dothideomycetes</taxon>
        <taxon>Pleosporomycetidae</taxon>
        <taxon>Pleosporales</taxon>
        <taxon>Pleosporineae</taxon>
        <taxon>Pleosporaceae</taxon>
        <taxon>Exserohilum</taxon>
    </lineage>
</organism>
<dbReference type="GO" id="GO:0000293">
    <property type="term" value="F:ferric-chelate reductase activity"/>
    <property type="evidence" value="ECO:0007669"/>
    <property type="project" value="TreeGrafter"/>
</dbReference>
<evidence type="ECO:0000256" key="5">
    <source>
        <dbReference type="ARBA" id="ARBA00022989"/>
    </source>
</evidence>
<dbReference type="GO" id="GO:0015677">
    <property type="term" value="P:copper ion import"/>
    <property type="evidence" value="ECO:0007669"/>
    <property type="project" value="TreeGrafter"/>
</dbReference>
<dbReference type="EMBL" id="KB908833">
    <property type="protein sequence ID" value="EOA83661.1"/>
    <property type="molecule type" value="Genomic_DNA"/>
</dbReference>
<accession>R0IF25</accession>
<comment type="similarity">
    <text evidence="2">Belongs to the ferric reductase (FRE) family.</text>
</comment>
<proteinExistence type="inferred from homology"/>
<dbReference type="GO" id="GO:0006879">
    <property type="term" value="P:intracellular iron ion homeostasis"/>
    <property type="evidence" value="ECO:0007669"/>
    <property type="project" value="TreeGrafter"/>
</dbReference>
<dbReference type="Pfam" id="PF01794">
    <property type="entry name" value="Ferric_reduct"/>
    <property type="match status" value="1"/>
</dbReference>
<feature type="transmembrane region" description="Helical" evidence="10">
    <location>
        <begin position="163"/>
        <end position="185"/>
    </location>
</feature>
<evidence type="ECO:0000256" key="8">
    <source>
        <dbReference type="ARBA" id="ARBA00023136"/>
    </source>
</evidence>
<name>R0IF25_EXST2</name>
<evidence type="ECO:0000256" key="10">
    <source>
        <dbReference type="SAM" id="Phobius"/>
    </source>
</evidence>
<evidence type="ECO:0000256" key="2">
    <source>
        <dbReference type="ARBA" id="ARBA00006278"/>
    </source>
</evidence>
<sequence>MRNSAFPASPPDPGHVRVAHALYAGEYCPLACETTINYVTFNDTPPSSSWLVNRCRSDMHITSVYLCFDEFCTRDGAIADWIKTQSSACYQTANVTLPPLQRVLQHWQPHEKAKVERLRAQQALKFPSLSHMVIPEHAFFQRALSTVETAAWEYKIHLVYGWYMYYFWAVVVATGVATHLCSLICELQYKKNTAYPRLLRAHRTTSAPTIRSILASFQSRWRRHVSMPAAFGHRCSRPYGWCTIPPRLQSLTILLFLVLNVALCSCSYRLTQGNLYWPQKSAQLLRYVSDRTGIISLANFPLVWLFGMRNDALIWITGWGFGTYNAFHRWVARLATLQAVVHSLGYTVMILEREGWPSFQQYWTQHYFWNGEIATIAMCALLAFSLYGIRRKHYDMFLITHISLSIAALWSMYYHVEIFTAGEWNIFIWPCLVIWILDRTLRLVRIFAFSRRPLSTGARATYDSASNLVRLDVDGSQTMMPPQPGSYYYIHLLDDILYAHQNHPFTLAFVSSDVASPAAPLTPLTSSSGQPYSLSASSTESDTLLANDVVKTPSNLVFLVRPYNGFTRRLKSSCLLHPKTLRVLVDGPYGHSIPLRGFASVLFVVGGTGITVPLSYLAHLLSDPSSPVLRVKIAWAVREHGFLASVLRDFQSLLSDERVELEVHITRDDELKDEVLADDLQNFIVMPHRPDVYQLVKEAAEKAQHEQLAVVGCGPATMADDARQASVHMLAVGFTGIEYFEESFKW</sequence>
<feature type="domain" description="FAD-binding FR-type" evidence="11">
    <location>
        <begin position="436"/>
        <end position="595"/>
    </location>
</feature>
<dbReference type="GO" id="GO:0006826">
    <property type="term" value="P:iron ion transport"/>
    <property type="evidence" value="ECO:0007669"/>
    <property type="project" value="TreeGrafter"/>
</dbReference>
<keyword evidence="4 10" id="KW-0812">Transmembrane</keyword>
<keyword evidence="6" id="KW-0560">Oxidoreductase</keyword>
<dbReference type="InterPro" id="IPR039261">
    <property type="entry name" value="FNR_nucleotide-bd"/>
</dbReference>
<reference evidence="12 13" key="1">
    <citation type="journal article" date="2012" name="PLoS Pathog.">
        <title>Diverse lifestyles and strategies of plant pathogenesis encoded in the genomes of eighteen Dothideomycetes fungi.</title>
        <authorList>
            <person name="Ohm R.A."/>
            <person name="Feau N."/>
            <person name="Henrissat B."/>
            <person name="Schoch C.L."/>
            <person name="Horwitz B.A."/>
            <person name="Barry K.W."/>
            <person name="Condon B.J."/>
            <person name="Copeland A.C."/>
            <person name="Dhillon B."/>
            <person name="Glaser F."/>
            <person name="Hesse C.N."/>
            <person name="Kosti I."/>
            <person name="LaButti K."/>
            <person name="Lindquist E.A."/>
            <person name="Lucas S."/>
            <person name="Salamov A.A."/>
            <person name="Bradshaw R.E."/>
            <person name="Ciuffetti L."/>
            <person name="Hamelin R.C."/>
            <person name="Kema G.H.J."/>
            <person name="Lawrence C."/>
            <person name="Scott J.A."/>
            <person name="Spatafora J.W."/>
            <person name="Turgeon B.G."/>
            <person name="de Wit P.J.G.M."/>
            <person name="Zhong S."/>
            <person name="Goodwin S.B."/>
            <person name="Grigoriev I.V."/>
        </authorList>
    </citation>
    <scope>NUCLEOTIDE SEQUENCE [LARGE SCALE GENOMIC DNA]</scope>
    <source>
        <strain evidence="13">28A</strain>
    </source>
</reference>
<protein>
    <recommendedName>
        <fullName evidence="11">FAD-binding FR-type domain-containing protein</fullName>
    </recommendedName>
</protein>
<dbReference type="GO" id="GO:0005886">
    <property type="term" value="C:plasma membrane"/>
    <property type="evidence" value="ECO:0007669"/>
    <property type="project" value="TreeGrafter"/>
</dbReference>
<evidence type="ECO:0000256" key="4">
    <source>
        <dbReference type="ARBA" id="ARBA00022692"/>
    </source>
</evidence>
<keyword evidence="7" id="KW-0406">Ion transport</keyword>
<evidence type="ECO:0000313" key="13">
    <source>
        <dbReference type="Proteomes" id="UP000016935"/>
    </source>
</evidence>
<dbReference type="SFLD" id="SFLDS00052">
    <property type="entry name" value="Ferric_Reductase_Domain"/>
    <property type="match status" value="1"/>
</dbReference>
<evidence type="ECO:0000313" key="12">
    <source>
        <dbReference type="EMBL" id="EOA83661.1"/>
    </source>
</evidence>
<dbReference type="InterPro" id="IPR017927">
    <property type="entry name" value="FAD-bd_FR_type"/>
</dbReference>
<dbReference type="PANTHER" id="PTHR32361">
    <property type="entry name" value="FERRIC/CUPRIC REDUCTASE TRANSMEMBRANE COMPONENT"/>
    <property type="match status" value="1"/>
</dbReference>
<feature type="transmembrane region" description="Helical" evidence="10">
    <location>
        <begin position="251"/>
        <end position="271"/>
    </location>
</feature>
<dbReference type="Gene3D" id="3.40.50.80">
    <property type="entry name" value="Nucleotide-binding domain of ferredoxin-NADP reductase (FNR) module"/>
    <property type="match status" value="1"/>
</dbReference>
<comment type="subcellular location">
    <subcellularLocation>
        <location evidence="1">Membrane</location>
        <topology evidence="1">Multi-pass membrane protein</topology>
    </subcellularLocation>
</comment>
<keyword evidence="3" id="KW-0813">Transport</keyword>
<evidence type="ECO:0000256" key="9">
    <source>
        <dbReference type="ARBA" id="ARBA00023180"/>
    </source>
</evidence>
<dbReference type="InterPro" id="IPR051410">
    <property type="entry name" value="Ferric/Cupric_Reductase"/>
</dbReference>
<evidence type="ECO:0000256" key="3">
    <source>
        <dbReference type="ARBA" id="ARBA00022448"/>
    </source>
</evidence>
<dbReference type="Proteomes" id="UP000016935">
    <property type="component" value="Unassembled WGS sequence"/>
</dbReference>
<feature type="transmembrane region" description="Helical" evidence="10">
    <location>
        <begin position="396"/>
        <end position="414"/>
    </location>
</feature>
<dbReference type="InterPro" id="IPR013121">
    <property type="entry name" value="Fe_red_NAD-bd_6"/>
</dbReference>